<dbReference type="InterPro" id="IPR008942">
    <property type="entry name" value="ENTH_VHS"/>
</dbReference>
<gene>
    <name evidence="6" type="ORF">NBR_LOCUS6306</name>
</gene>
<dbReference type="InterPro" id="IPR006569">
    <property type="entry name" value="CID_dom"/>
</dbReference>
<dbReference type="Pfam" id="PF01805">
    <property type="entry name" value="Surp"/>
    <property type="match status" value="1"/>
</dbReference>
<feature type="compositionally biased region" description="Basic and acidic residues" evidence="2">
    <location>
        <begin position="810"/>
        <end position="828"/>
    </location>
</feature>
<feature type="domain" description="G-patch" evidence="4">
    <location>
        <begin position="749"/>
        <end position="798"/>
    </location>
</feature>
<proteinExistence type="predicted"/>
<feature type="compositionally biased region" description="Polar residues" evidence="2">
    <location>
        <begin position="465"/>
        <end position="474"/>
    </location>
</feature>
<feature type="compositionally biased region" description="Gly residues" evidence="2">
    <location>
        <begin position="438"/>
        <end position="447"/>
    </location>
</feature>
<feature type="compositionally biased region" description="Low complexity" evidence="2">
    <location>
        <begin position="666"/>
        <end position="676"/>
    </location>
</feature>
<dbReference type="PANTHER" id="PTHR12323">
    <property type="entry name" value="SR-RELATED CTD ASSOCIATED FACTOR 6"/>
    <property type="match status" value="1"/>
</dbReference>
<dbReference type="Gene3D" id="1.10.10.790">
    <property type="entry name" value="Surp module"/>
    <property type="match status" value="1"/>
</dbReference>
<keyword evidence="1" id="KW-0175">Coiled coil</keyword>
<reference evidence="8" key="1">
    <citation type="submission" date="2017-02" db="UniProtKB">
        <authorList>
            <consortium name="WormBaseParasite"/>
        </authorList>
    </citation>
    <scope>IDENTIFICATION</scope>
</reference>
<dbReference type="PROSITE" id="PS51391">
    <property type="entry name" value="CID"/>
    <property type="match status" value="1"/>
</dbReference>
<evidence type="ECO:0000259" key="5">
    <source>
        <dbReference type="PROSITE" id="PS51391"/>
    </source>
</evidence>
<dbReference type="InterPro" id="IPR000467">
    <property type="entry name" value="G_patch_dom"/>
</dbReference>
<dbReference type="Pfam" id="PF04818">
    <property type="entry name" value="CID"/>
    <property type="match status" value="1"/>
</dbReference>
<accession>A0A0N4XUC8</accession>
<name>A0A0N4XUC8_NIPBR</name>
<dbReference type="EMBL" id="UYSL01019791">
    <property type="protein sequence ID" value="VDL69895.1"/>
    <property type="molecule type" value="Genomic_DNA"/>
</dbReference>
<evidence type="ECO:0000256" key="2">
    <source>
        <dbReference type="SAM" id="MobiDB-lite"/>
    </source>
</evidence>
<dbReference type="SUPFAM" id="SSF109905">
    <property type="entry name" value="Surp module (SWAP domain)"/>
    <property type="match status" value="1"/>
</dbReference>
<evidence type="ECO:0000313" key="6">
    <source>
        <dbReference type="EMBL" id="VDL69895.1"/>
    </source>
</evidence>
<dbReference type="GO" id="GO:0048471">
    <property type="term" value="C:perinuclear region of cytoplasm"/>
    <property type="evidence" value="ECO:0007669"/>
    <property type="project" value="TreeGrafter"/>
</dbReference>
<feature type="coiled-coil region" evidence="1">
    <location>
        <begin position="125"/>
        <end position="152"/>
    </location>
</feature>
<evidence type="ECO:0000313" key="7">
    <source>
        <dbReference type="Proteomes" id="UP000271162"/>
    </source>
</evidence>
<dbReference type="AlphaFoldDB" id="A0A0N4XUC8"/>
<keyword evidence="7" id="KW-1185">Reference proteome</keyword>
<evidence type="ECO:0000259" key="3">
    <source>
        <dbReference type="PROSITE" id="PS50128"/>
    </source>
</evidence>
<dbReference type="PROSITE" id="PS50174">
    <property type="entry name" value="G_PATCH"/>
    <property type="match status" value="1"/>
</dbReference>
<evidence type="ECO:0000256" key="1">
    <source>
        <dbReference type="SAM" id="Coils"/>
    </source>
</evidence>
<dbReference type="PROSITE" id="PS50128">
    <property type="entry name" value="SURP"/>
    <property type="match status" value="1"/>
</dbReference>
<evidence type="ECO:0000313" key="8">
    <source>
        <dbReference type="WBParaSite" id="NBR_0000630501-mRNA-1"/>
    </source>
</evidence>
<dbReference type="GO" id="GO:0006874">
    <property type="term" value="P:intracellular calcium ion homeostasis"/>
    <property type="evidence" value="ECO:0007669"/>
    <property type="project" value="TreeGrafter"/>
</dbReference>
<dbReference type="SMART" id="SM00648">
    <property type="entry name" value="SWAP"/>
    <property type="match status" value="1"/>
</dbReference>
<dbReference type="InterPro" id="IPR056721">
    <property type="entry name" value="DUF7819"/>
</dbReference>
<feature type="region of interest" description="Disordered" evidence="2">
    <location>
        <begin position="426"/>
        <end position="478"/>
    </location>
</feature>
<dbReference type="Gene3D" id="1.25.40.90">
    <property type="match status" value="1"/>
</dbReference>
<organism evidence="8">
    <name type="scientific">Nippostrongylus brasiliensis</name>
    <name type="common">Rat hookworm</name>
    <dbReference type="NCBI Taxonomy" id="27835"/>
    <lineage>
        <taxon>Eukaryota</taxon>
        <taxon>Metazoa</taxon>
        <taxon>Ecdysozoa</taxon>
        <taxon>Nematoda</taxon>
        <taxon>Chromadorea</taxon>
        <taxon>Rhabditida</taxon>
        <taxon>Rhabditina</taxon>
        <taxon>Rhabditomorpha</taxon>
        <taxon>Strongyloidea</taxon>
        <taxon>Heligmosomidae</taxon>
        <taxon>Nippostrongylus</taxon>
    </lineage>
</organism>
<dbReference type="Pfam" id="PF01585">
    <property type="entry name" value="G-patch"/>
    <property type="match status" value="1"/>
</dbReference>
<dbReference type="STRING" id="27835.A0A0N4XUC8"/>
<dbReference type="InterPro" id="IPR000061">
    <property type="entry name" value="Surp"/>
</dbReference>
<dbReference type="GO" id="GO:0006396">
    <property type="term" value="P:RNA processing"/>
    <property type="evidence" value="ECO:0007669"/>
    <property type="project" value="InterPro"/>
</dbReference>
<dbReference type="Proteomes" id="UP000271162">
    <property type="component" value="Unassembled WGS sequence"/>
</dbReference>
<sequence>MVLGVGVQHKQRFPPHYTSKRWRMMGIALDRHRHGHFIKFPDDELRNAIERLAVFVAKNGPDFEKMTMEKQEGNPKFAFLYGGPFNEYYRFCVEREVQNIHGGKPPHPGNGCLGPPPQQQESEFMRRMNSQKEQLRQQITDSERNLKAHHDAIPTLKEAQVAQAVILSETQKMTQILANVNFDVSPLGALLDQLNGGKCSKDLVSTSRKWIFEHCQTDQLREVVLTYLLSRVKDSNANDSFRLNVLYVINDWAYQCQRKRLDSQTQMLSRYVPQMYAFTVELSTDGLMQQKLDKLIGVWEGHKYFNDQCFKQLRNPGQIYNSAKAVQAAEYAKLAVDIENNLQAMYSGYEEQHKNYVQHIMQQIAKIDMQIDAEKDRARGLYYQDLSYKIVWFPKEIPSCIPPSLVQFHSNFVGREGAIPSLLSGMTRDPLPMPGGPGPGMSGGGPGMPGPGPSPGLGPRRSRFDQQPSPMQSKSQEDYGTFFAPPPRAAPKQPAAPVQGWIADEGIPDGDDIDGHPFNEEDLIPSVKYFELPAGIMLPVIEIEQFAYTALVPDKLRMPPPVPPSQRLLSALDEFYSASLDPTREPPLAAWGRGGCTEFMERKQRLKKILEDKLKSENKTLNDLVENKPSEEELKIEQENINAEIKMKYEEMRKNALKNEEKEQQQQKPSSASSASTKRKRRSRSRRRSTSSSSSSSRSRSSSSSSTDSSSSSRYRSRSRSYSPMRFHCTLFYSDDSSRFRMPPAPLSSVNKGAQLMQKMGWSGTGLGASKQGIVEPIGGGEVRDRQDQFRGLGSTMDVYEQYRKQRSGNYHDRNQANFVTRDKDRSN</sequence>
<feature type="compositionally biased region" description="Low complexity" evidence="2">
    <location>
        <begin position="690"/>
        <end position="714"/>
    </location>
</feature>
<dbReference type="WBParaSite" id="NBR_0000630501-mRNA-1">
    <property type="protein sequence ID" value="NBR_0000630501-mRNA-1"/>
    <property type="gene ID" value="NBR_0000630501"/>
</dbReference>
<dbReference type="GO" id="GO:0003723">
    <property type="term" value="F:RNA binding"/>
    <property type="evidence" value="ECO:0007669"/>
    <property type="project" value="InterPro"/>
</dbReference>
<feature type="domain" description="CID" evidence="5">
    <location>
        <begin position="179"/>
        <end position="321"/>
    </location>
</feature>
<feature type="compositionally biased region" description="Basic residues" evidence="2">
    <location>
        <begin position="677"/>
        <end position="689"/>
    </location>
</feature>
<reference evidence="6 7" key="2">
    <citation type="submission" date="2018-11" db="EMBL/GenBank/DDBJ databases">
        <authorList>
            <consortium name="Pathogen Informatics"/>
        </authorList>
    </citation>
    <scope>NUCLEOTIDE SEQUENCE [LARGE SCALE GENOMIC DNA]</scope>
</reference>
<feature type="compositionally biased region" description="Basic and acidic residues" evidence="2">
    <location>
        <begin position="655"/>
        <end position="665"/>
    </location>
</feature>
<dbReference type="InterPro" id="IPR035967">
    <property type="entry name" value="SWAP/Surp_sf"/>
</dbReference>
<evidence type="ECO:0000259" key="4">
    <source>
        <dbReference type="PROSITE" id="PS50174"/>
    </source>
</evidence>
<feature type="region of interest" description="Disordered" evidence="2">
    <location>
        <begin position="806"/>
        <end position="828"/>
    </location>
</feature>
<feature type="domain" description="SURP motif" evidence="3">
    <location>
        <begin position="48"/>
        <end position="92"/>
    </location>
</feature>
<dbReference type="PANTHER" id="PTHR12323:SF0">
    <property type="entry name" value="CALCIUM HOMEOSTASIS ENDOPLASMIC RETICULUM PROTEIN"/>
    <property type="match status" value="1"/>
</dbReference>
<protein>
    <submittedName>
        <fullName evidence="8">Calcium homeostasis endoplasmic reticulum protein (inferred by orthology to a human protein)</fullName>
    </submittedName>
</protein>
<dbReference type="Pfam" id="PF25127">
    <property type="entry name" value="DUF7819"/>
    <property type="match status" value="1"/>
</dbReference>
<dbReference type="SMART" id="SM00443">
    <property type="entry name" value="G_patch"/>
    <property type="match status" value="1"/>
</dbReference>
<dbReference type="OMA" id="QNTHHDI"/>
<feature type="region of interest" description="Disordered" evidence="2">
    <location>
        <begin position="655"/>
        <end position="721"/>
    </location>
</feature>